<dbReference type="GO" id="GO:0035556">
    <property type="term" value="P:intracellular signal transduction"/>
    <property type="evidence" value="ECO:0007669"/>
    <property type="project" value="TreeGrafter"/>
</dbReference>
<accession>D3BAI7</accession>
<gene>
    <name evidence="2" type="ORF">PPL_05565</name>
</gene>
<dbReference type="InterPro" id="IPR016024">
    <property type="entry name" value="ARM-type_fold"/>
</dbReference>
<protein>
    <submittedName>
        <fullName evidence="2">Mo25-like family protein</fullName>
    </submittedName>
</protein>
<sequence length="283" mass="32726">MNIFFNKKQKTPTDLVKSIKESLIIIEKSGPNSRNTEKALEELSKCLTDIKKILYGDAEHEPNQENATILATEICSSDLLSMIIRDLGKLEFEAKKDFAQIFNNLLRIKSGARSPTVDYIAKNPDLLNSLVKGYEQQDIALNCGTMLRECIKHENLAKELLYSQNFWVFERYTVLLNSQNYVTRRQSIKLLGELLLDRSNFNIMTKYISSAVNLKLMMNLLRDKSKSIQYEAFHVFKVFVANPKQNQTNSGYPFEKQRETYKEDQFNDEKAFLLKQIQAIPTD</sequence>
<dbReference type="InParanoid" id="D3BAI7"/>
<dbReference type="AlphaFoldDB" id="D3BAI7"/>
<dbReference type="Proteomes" id="UP000001396">
    <property type="component" value="Unassembled WGS sequence"/>
</dbReference>
<dbReference type="GeneID" id="31361049"/>
<dbReference type="PANTHER" id="PTHR10182">
    <property type="entry name" value="CALCIUM-BINDING PROTEIN 39-RELATED"/>
    <property type="match status" value="1"/>
</dbReference>
<dbReference type="Gene3D" id="1.25.10.10">
    <property type="entry name" value="Leucine-rich Repeat Variant"/>
    <property type="match status" value="2"/>
</dbReference>
<dbReference type="PANTHER" id="PTHR10182:SF3">
    <property type="entry name" value="PROTEIN MO25"/>
    <property type="match status" value="1"/>
</dbReference>
<comment type="caution">
    <text evidence="2">The sequence shown here is derived from an EMBL/GenBank/DDBJ whole genome shotgun (WGS) entry which is preliminary data.</text>
</comment>
<keyword evidence="3" id="KW-1185">Reference proteome</keyword>
<dbReference type="RefSeq" id="XP_020433691.1">
    <property type="nucleotide sequence ID" value="XM_020576442.1"/>
</dbReference>
<comment type="similarity">
    <text evidence="1">Belongs to the Mo25 family.</text>
</comment>
<dbReference type="InterPro" id="IPR013878">
    <property type="entry name" value="Mo25"/>
</dbReference>
<evidence type="ECO:0000256" key="1">
    <source>
        <dbReference type="ARBA" id="ARBA00011012"/>
    </source>
</evidence>
<reference evidence="2 3" key="1">
    <citation type="journal article" date="2011" name="Genome Res.">
        <title>Phylogeny-wide analysis of social amoeba genomes highlights ancient origins for complex intercellular communication.</title>
        <authorList>
            <person name="Heidel A.J."/>
            <person name="Lawal H.M."/>
            <person name="Felder M."/>
            <person name="Schilde C."/>
            <person name="Helps N.R."/>
            <person name="Tunggal B."/>
            <person name="Rivero F."/>
            <person name="John U."/>
            <person name="Schleicher M."/>
            <person name="Eichinger L."/>
            <person name="Platzer M."/>
            <person name="Noegel A.A."/>
            <person name="Schaap P."/>
            <person name="Gloeckner G."/>
        </authorList>
    </citation>
    <scope>NUCLEOTIDE SEQUENCE [LARGE SCALE GENOMIC DNA]</scope>
    <source>
        <strain evidence="3">ATCC 26659 / Pp 5 / PN500</strain>
    </source>
</reference>
<dbReference type="STRING" id="670386.D3BAI7"/>
<dbReference type="InterPro" id="IPR011989">
    <property type="entry name" value="ARM-like"/>
</dbReference>
<dbReference type="FunCoup" id="D3BAI7">
    <property type="interactions" value="663"/>
</dbReference>
<organism evidence="2 3">
    <name type="scientific">Heterostelium pallidum (strain ATCC 26659 / Pp 5 / PN500)</name>
    <name type="common">Cellular slime mold</name>
    <name type="synonym">Polysphondylium pallidum</name>
    <dbReference type="NCBI Taxonomy" id="670386"/>
    <lineage>
        <taxon>Eukaryota</taxon>
        <taxon>Amoebozoa</taxon>
        <taxon>Evosea</taxon>
        <taxon>Eumycetozoa</taxon>
        <taxon>Dictyostelia</taxon>
        <taxon>Acytosteliales</taxon>
        <taxon>Acytosteliaceae</taxon>
        <taxon>Heterostelium</taxon>
    </lineage>
</organism>
<proteinExistence type="inferred from homology"/>
<evidence type="ECO:0000313" key="2">
    <source>
        <dbReference type="EMBL" id="EFA81574.1"/>
    </source>
</evidence>
<dbReference type="OMA" id="AYDHKES"/>
<name>D3BAI7_HETP5</name>
<dbReference type="Pfam" id="PF08569">
    <property type="entry name" value="Mo25"/>
    <property type="match status" value="1"/>
</dbReference>
<evidence type="ECO:0000313" key="3">
    <source>
        <dbReference type="Proteomes" id="UP000001396"/>
    </source>
</evidence>
<dbReference type="SUPFAM" id="SSF48371">
    <property type="entry name" value="ARM repeat"/>
    <property type="match status" value="1"/>
</dbReference>
<dbReference type="EMBL" id="ADBJ01000025">
    <property type="protein sequence ID" value="EFA81574.1"/>
    <property type="molecule type" value="Genomic_DNA"/>
</dbReference>
<dbReference type="GO" id="GO:0043539">
    <property type="term" value="F:protein serine/threonine kinase activator activity"/>
    <property type="evidence" value="ECO:0007669"/>
    <property type="project" value="TreeGrafter"/>
</dbReference>